<keyword evidence="4" id="KW-0325">Glycoprotein</keyword>
<evidence type="ECO:0000259" key="6">
    <source>
        <dbReference type="PROSITE" id="PS50835"/>
    </source>
</evidence>
<dbReference type="Proteomes" id="UP000288716">
    <property type="component" value="Unassembled WGS sequence"/>
</dbReference>
<name>A0A443SGT3_9ACAR</name>
<dbReference type="InterPro" id="IPR007110">
    <property type="entry name" value="Ig-like_dom"/>
</dbReference>
<evidence type="ECO:0000256" key="2">
    <source>
        <dbReference type="ARBA" id="ARBA00023136"/>
    </source>
</evidence>
<dbReference type="Pfam" id="PF07679">
    <property type="entry name" value="I-set"/>
    <property type="match status" value="1"/>
</dbReference>
<dbReference type="OrthoDB" id="6503198at2759"/>
<gene>
    <name evidence="7" type="ORF">B4U80_13750</name>
</gene>
<proteinExistence type="predicted"/>
<sequence>MKVKHAFKGTNVLKESVKIKFIVYGKLKFLNSNVVKVTEGFDANLLCEVARDDAMKEFNLKWEQNEKTVAEDSRITIKRDSQKPQSTLRINSIRRNDTGNYTCRAMIFYTLKSQIEATNIFLDVQCMVTNPPAFLNNTPEFVWVPKTINGSYVTNVTCAVDANPKASFSWSRNSAAYQRNKFEEENMSTLQLEFRDYDEKSGSYVCTANNNIFVPGTAKATHTFRVKEGDYPPQPVITSLPPPSRNYHISLSIEEPMDMEPKLDKYRLTFSGKQNMEETMFELEFNAIQYMHL</sequence>
<dbReference type="PROSITE" id="PS50835">
    <property type="entry name" value="IG_LIKE"/>
    <property type="match status" value="2"/>
</dbReference>
<evidence type="ECO:0000313" key="7">
    <source>
        <dbReference type="EMBL" id="RWS26730.1"/>
    </source>
</evidence>
<dbReference type="Gene3D" id="2.60.40.10">
    <property type="entry name" value="Immunoglobulins"/>
    <property type="match status" value="2"/>
</dbReference>
<comment type="subcellular location">
    <subcellularLocation>
        <location evidence="1">Membrane</location>
        <topology evidence="1">Single-pass type I membrane protein</topology>
    </subcellularLocation>
</comment>
<evidence type="ECO:0000256" key="4">
    <source>
        <dbReference type="ARBA" id="ARBA00023180"/>
    </source>
</evidence>
<dbReference type="STRING" id="299467.A0A443SGT3"/>
<dbReference type="InterPro" id="IPR013783">
    <property type="entry name" value="Ig-like_fold"/>
</dbReference>
<dbReference type="InterPro" id="IPR036179">
    <property type="entry name" value="Ig-like_dom_sf"/>
</dbReference>
<evidence type="ECO:0000256" key="3">
    <source>
        <dbReference type="ARBA" id="ARBA00023157"/>
    </source>
</evidence>
<protein>
    <recommendedName>
        <fullName evidence="6">Ig-like domain-containing protein</fullName>
    </recommendedName>
</protein>
<feature type="domain" description="Ig-like" evidence="6">
    <location>
        <begin position="139"/>
        <end position="227"/>
    </location>
</feature>
<feature type="domain" description="Ig-like" evidence="6">
    <location>
        <begin position="37"/>
        <end position="105"/>
    </location>
</feature>
<dbReference type="AlphaFoldDB" id="A0A443SGT3"/>
<dbReference type="PANTHER" id="PTHR11640">
    <property type="entry name" value="NEPHRIN"/>
    <property type="match status" value="1"/>
</dbReference>
<comment type="caution">
    <text evidence="7">The sequence shown here is derived from an EMBL/GenBank/DDBJ whole genome shotgun (WGS) entry which is preliminary data.</text>
</comment>
<dbReference type="EMBL" id="NCKV01002516">
    <property type="protein sequence ID" value="RWS26730.1"/>
    <property type="molecule type" value="Genomic_DNA"/>
</dbReference>
<evidence type="ECO:0000313" key="8">
    <source>
        <dbReference type="Proteomes" id="UP000288716"/>
    </source>
</evidence>
<dbReference type="GO" id="GO:0005911">
    <property type="term" value="C:cell-cell junction"/>
    <property type="evidence" value="ECO:0007669"/>
    <property type="project" value="TreeGrafter"/>
</dbReference>
<dbReference type="InterPro" id="IPR013098">
    <property type="entry name" value="Ig_I-set"/>
</dbReference>
<dbReference type="GO" id="GO:0005886">
    <property type="term" value="C:plasma membrane"/>
    <property type="evidence" value="ECO:0007669"/>
    <property type="project" value="TreeGrafter"/>
</dbReference>
<dbReference type="InterPro" id="IPR003599">
    <property type="entry name" value="Ig_sub"/>
</dbReference>
<reference evidence="7 8" key="1">
    <citation type="journal article" date="2018" name="Gigascience">
        <title>Genomes of trombidid mites reveal novel predicted allergens and laterally-transferred genes associated with secondary metabolism.</title>
        <authorList>
            <person name="Dong X."/>
            <person name="Chaisiri K."/>
            <person name="Xia D."/>
            <person name="Armstrong S.D."/>
            <person name="Fang Y."/>
            <person name="Donnelly M.J."/>
            <person name="Kadowaki T."/>
            <person name="McGarry J.W."/>
            <person name="Darby A.C."/>
            <person name="Makepeace B.L."/>
        </authorList>
    </citation>
    <scope>NUCLEOTIDE SEQUENCE [LARGE SCALE GENOMIC DNA]</scope>
    <source>
        <strain evidence="7">UoL-UT</strain>
    </source>
</reference>
<dbReference type="PANTHER" id="PTHR11640:SF31">
    <property type="entry name" value="IRREGULAR CHIASM C-ROUGHEST PROTEIN-RELATED"/>
    <property type="match status" value="1"/>
</dbReference>
<organism evidence="7 8">
    <name type="scientific">Leptotrombidium deliense</name>
    <dbReference type="NCBI Taxonomy" id="299467"/>
    <lineage>
        <taxon>Eukaryota</taxon>
        <taxon>Metazoa</taxon>
        <taxon>Ecdysozoa</taxon>
        <taxon>Arthropoda</taxon>
        <taxon>Chelicerata</taxon>
        <taxon>Arachnida</taxon>
        <taxon>Acari</taxon>
        <taxon>Acariformes</taxon>
        <taxon>Trombidiformes</taxon>
        <taxon>Prostigmata</taxon>
        <taxon>Anystina</taxon>
        <taxon>Parasitengona</taxon>
        <taxon>Trombiculoidea</taxon>
        <taxon>Trombiculidae</taxon>
        <taxon>Leptotrombidium</taxon>
    </lineage>
</organism>
<keyword evidence="8" id="KW-1185">Reference proteome</keyword>
<dbReference type="VEuPathDB" id="VectorBase:LDEU005310"/>
<evidence type="ECO:0000256" key="1">
    <source>
        <dbReference type="ARBA" id="ARBA00004479"/>
    </source>
</evidence>
<keyword evidence="2" id="KW-0472">Membrane</keyword>
<keyword evidence="3" id="KW-1015">Disulfide bond</keyword>
<dbReference type="SMART" id="SM00409">
    <property type="entry name" value="IG"/>
    <property type="match status" value="2"/>
</dbReference>
<accession>A0A443SGT3</accession>
<keyword evidence="5" id="KW-0393">Immunoglobulin domain</keyword>
<evidence type="ECO:0000256" key="5">
    <source>
        <dbReference type="ARBA" id="ARBA00023319"/>
    </source>
</evidence>
<dbReference type="SUPFAM" id="SSF48726">
    <property type="entry name" value="Immunoglobulin"/>
    <property type="match status" value="2"/>
</dbReference>
<dbReference type="Pfam" id="PF13927">
    <property type="entry name" value="Ig_3"/>
    <property type="match status" value="1"/>
</dbReference>
<dbReference type="GO" id="GO:0098609">
    <property type="term" value="P:cell-cell adhesion"/>
    <property type="evidence" value="ECO:0007669"/>
    <property type="project" value="TreeGrafter"/>
</dbReference>
<dbReference type="GO" id="GO:0050839">
    <property type="term" value="F:cell adhesion molecule binding"/>
    <property type="evidence" value="ECO:0007669"/>
    <property type="project" value="TreeGrafter"/>
</dbReference>
<dbReference type="InterPro" id="IPR051275">
    <property type="entry name" value="Cell_adhesion_signaling"/>
</dbReference>